<feature type="compositionally biased region" description="Low complexity" evidence="6">
    <location>
        <begin position="601"/>
        <end position="610"/>
    </location>
</feature>
<proteinExistence type="predicted"/>
<evidence type="ECO:0000256" key="2">
    <source>
        <dbReference type="ARBA" id="ARBA00022737"/>
    </source>
</evidence>
<dbReference type="GO" id="GO:0005634">
    <property type="term" value="C:nucleus"/>
    <property type="evidence" value="ECO:0007669"/>
    <property type="project" value="UniProtKB-ARBA"/>
</dbReference>
<dbReference type="PANTHER" id="PTHR19818">
    <property type="entry name" value="ZINC FINGER PROTEIN ZIC AND GLI"/>
    <property type="match status" value="1"/>
</dbReference>
<organism evidence="8 9">
    <name type="scientific">Coemansia erecta</name>
    <dbReference type="NCBI Taxonomy" id="147472"/>
    <lineage>
        <taxon>Eukaryota</taxon>
        <taxon>Fungi</taxon>
        <taxon>Fungi incertae sedis</taxon>
        <taxon>Zoopagomycota</taxon>
        <taxon>Kickxellomycotina</taxon>
        <taxon>Kickxellomycetes</taxon>
        <taxon>Kickxellales</taxon>
        <taxon>Kickxellaceae</taxon>
        <taxon>Coemansia</taxon>
    </lineage>
</organism>
<feature type="region of interest" description="Disordered" evidence="6">
    <location>
        <begin position="451"/>
        <end position="475"/>
    </location>
</feature>
<keyword evidence="1" id="KW-0479">Metal-binding</keyword>
<feature type="domain" description="C2H2-type" evidence="7">
    <location>
        <begin position="669"/>
        <end position="698"/>
    </location>
</feature>
<dbReference type="GO" id="GO:0000981">
    <property type="term" value="F:DNA-binding transcription factor activity, RNA polymerase II-specific"/>
    <property type="evidence" value="ECO:0007669"/>
    <property type="project" value="TreeGrafter"/>
</dbReference>
<keyword evidence="9" id="KW-1185">Reference proteome</keyword>
<dbReference type="Gene3D" id="3.30.160.60">
    <property type="entry name" value="Classic Zinc Finger"/>
    <property type="match status" value="3"/>
</dbReference>
<name>A0A9W7XZC2_9FUNG</name>
<feature type="compositionally biased region" description="Polar residues" evidence="6">
    <location>
        <begin position="31"/>
        <end position="42"/>
    </location>
</feature>
<feature type="region of interest" description="Disordered" evidence="6">
    <location>
        <begin position="1"/>
        <end position="60"/>
    </location>
</feature>
<dbReference type="Pfam" id="PF00096">
    <property type="entry name" value="zf-C2H2"/>
    <property type="match status" value="2"/>
</dbReference>
<dbReference type="PANTHER" id="PTHR19818:SF139">
    <property type="entry name" value="PAIR-RULE PROTEIN ODD-PAIRED"/>
    <property type="match status" value="1"/>
</dbReference>
<dbReference type="FunFam" id="3.30.160.60:FF:000125">
    <property type="entry name" value="Putative zinc finger protein 143"/>
    <property type="match status" value="1"/>
</dbReference>
<dbReference type="PROSITE" id="PS00028">
    <property type="entry name" value="ZINC_FINGER_C2H2_1"/>
    <property type="match status" value="2"/>
</dbReference>
<dbReference type="PROSITE" id="PS50157">
    <property type="entry name" value="ZINC_FINGER_C2H2_2"/>
    <property type="match status" value="3"/>
</dbReference>
<dbReference type="InterPro" id="IPR050329">
    <property type="entry name" value="GLI_C2H2-zinc-finger"/>
</dbReference>
<dbReference type="InterPro" id="IPR013087">
    <property type="entry name" value="Znf_C2H2_type"/>
</dbReference>
<reference evidence="8" key="1">
    <citation type="submission" date="2022-07" db="EMBL/GenBank/DDBJ databases">
        <title>Phylogenomic reconstructions and comparative analyses of Kickxellomycotina fungi.</title>
        <authorList>
            <person name="Reynolds N.K."/>
            <person name="Stajich J.E."/>
            <person name="Barry K."/>
            <person name="Grigoriev I.V."/>
            <person name="Crous P."/>
            <person name="Smith M.E."/>
        </authorList>
    </citation>
    <scope>NUCLEOTIDE SEQUENCE</scope>
    <source>
        <strain evidence="8">NBRC 32514</strain>
    </source>
</reference>
<evidence type="ECO:0000256" key="4">
    <source>
        <dbReference type="ARBA" id="ARBA00022833"/>
    </source>
</evidence>
<keyword evidence="2" id="KW-0677">Repeat</keyword>
<dbReference type="OrthoDB" id="8922241at2759"/>
<accession>A0A9W7XZC2</accession>
<keyword evidence="3 5" id="KW-0863">Zinc-finger</keyword>
<feature type="region of interest" description="Disordered" evidence="6">
    <location>
        <begin position="561"/>
        <end position="610"/>
    </location>
</feature>
<evidence type="ECO:0000313" key="8">
    <source>
        <dbReference type="EMBL" id="KAJ1721702.1"/>
    </source>
</evidence>
<feature type="domain" description="C2H2-type" evidence="7">
    <location>
        <begin position="727"/>
        <end position="755"/>
    </location>
</feature>
<keyword evidence="4" id="KW-0862">Zinc</keyword>
<protein>
    <recommendedName>
        <fullName evidence="7">C2H2-type domain-containing protein</fullName>
    </recommendedName>
</protein>
<evidence type="ECO:0000259" key="7">
    <source>
        <dbReference type="PROSITE" id="PS50157"/>
    </source>
</evidence>
<feature type="compositionally biased region" description="Low complexity" evidence="6">
    <location>
        <begin position="764"/>
        <end position="774"/>
    </location>
</feature>
<sequence length="918" mass="92807">MSSSGIFNSHSPAHPSHHSQATAGLYPMGATESNAGSSSPSQDLMGVPTPSASVSFGATPSHPGMDSVASNYTAAPPTGIAYTTSLPSQQLSQHGNDLMTPSPTSSMMTGSSFGGLSFDPTGISQTNTPVYSQNMSNFDLSFGYSPSQPRDAMGQVMFSPNPMGMFDGYNSMGASQLNVNMVPSTPVSASYPSIPSQPQVCNITAAMAAATTPVAPAILNMSMLSSSGSLVNVTPSVSGSISSAPADMVEFPSDALRLPQSGRCNSNQTMFGGPSTTAMSGYRGITRRNRQFVGTTEHRYRRKSVLDASDVAAGNDAGGSVASHVYSSNSSLGSSTAANSRCVSSTMSDGQVYRYEHVFSINEKDDQLSPSVCGADQYDKSGLPLAMSFDIKPSVSSGGNSNIGAGGLTPMTMAARQTRVGKRTVSAGIKMRVNACENNALGIGAVGTPPLTAPCSEDEEDRENGSRKSSHNFNGSHVQIGSNAVGQAYASYMCGRPMAAATAATISPQGLGMFPACGDGAAGVYPFMMQKGENGQHGGGSIGGMLSVNPADISTMSVVNGVPHVMPTKPAAKKRTRKSASVANAGGGSSKKRKAQGGANGSSAASSSGSIIQTCSHGYSQGGSGCGNNDSNGCHSHSHGHGDDDGNGNGGDGGIDNADGDCDGLHSEIRCPHPKCDKSFTRKYNLKSHERTHTDERPYPCDICSQRFSRNHDLKRHKKIHTGARPFLCQFCGRGFARADALSRHTSKGPTCKRTAPSGCRTKSGSNGSSNSSGSGSGNGSGNGGASAGGSDGNLNGGGGSSISPTGGVSGGANVSGGGRMTAATVAAAAVAAAAAASSSMLMSPSPLLLPGVAMASNPFSCGVSPSVLTAPSALSIPMSVASMGCTTTSLPNTPASVPIGQMMGPDRLSGSAPTPYV</sequence>
<feature type="compositionally biased region" description="Gly residues" evidence="6">
    <location>
        <begin position="775"/>
        <end position="801"/>
    </location>
</feature>
<dbReference type="GO" id="GO:0008270">
    <property type="term" value="F:zinc ion binding"/>
    <property type="evidence" value="ECO:0007669"/>
    <property type="project" value="UniProtKB-KW"/>
</dbReference>
<dbReference type="InterPro" id="IPR036236">
    <property type="entry name" value="Znf_C2H2_sf"/>
</dbReference>
<dbReference type="AlphaFoldDB" id="A0A9W7XZC2"/>
<dbReference type="FunFam" id="3.30.160.60:FF:002343">
    <property type="entry name" value="Zinc finger protein 33A"/>
    <property type="match status" value="1"/>
</dbReference>
<evidence type="ECO:0000256" key="3">
    <source>
        <dbReference type="ARBA" id="ARBA00022771"/>
    </source>
</evidence>
<evidence type="ECO:0000313" key="9">
    <source>
        <dbReference type="Proteomes" id="UP001149813"/>
    </source>
</evidence>
<dbReference type="GO" id="GO:0045944">
    <property type="term" value="P:positive regulation of transcription by RNA polymerase II"/>
    <property type="evidence" value="ECO:0007669"/>
    <property type="project" value="UniProtKB-ARBA"/>
</dbReference>
<gene>
    <name evidence="8" type="ORF">LPJ53_003802</name>
</gene>
<feature type="region of interest" description="Disordered" evidence="6">
    <location>
        <begin position="743"/>
        <end position="805"/>
    </location>
</feature>
<evidence type="ECO:0000256" key="5">
    <source>
        <dbReference type="PROSITE-ProRule" id="PRU00042"/>
    </source>
</evidence>
<evidence type="ECO:0000256" key="6">
    <source>
        <dbReference type="SAM" id="MobiDB-lite"/>
    </source>
</evidence>
<feature type="domain" description="C2H2-type" evidence="7">
    <location>
        <begin position="699"/>
        <end position="726"/>
    </location>
</feature>
<dbReference type="GO" id="GO:0000978">
    <property type="term" value="F:RNA polymerase II cis-regulatory region sequence-specific DNA binding"/>
    <property type="evidence" value="ECO:0007669"/>
    <property type="project" value="TreeGrafter"/>
</dbReference>
<dbReference type="SUPFAM" id="SSF57667">
    <property type="entry name" value="beta-beta-alpha zinc fingers"/>
    <property type="match status" value="2"/>
</dbReference>
<dbReference type="EMBL" id="JANBOJ010000154">
    <property type="protein sequence ID" value="KAJ1721702.1"/>
    <property type="molecule type" value="Genomic_DNA"/>
</dbReference>
<dbReference type="Proteomes" id="UP001149813">
    <property type="component" value="Unassembled WGS sequence"/>
</dbReference>
<dbReference type="SMART" id="SM00355">
    <property type="entry name" value="ZnF_C2H2"/>
    <property type="match status" value="3"/>
</dbReference>
<evidence type="ECO:0000256" key="1">
    <source>
        <dbReference type="ARBA" id="ARBA00022723"/>
    </source>
</evidence>
<comment type="caution">
    <text evidence="8">The sequence shown here is derived from an EMBL/GenBank/DDBJ whole genome shotgun (WGS) entry which is preliminary data.</text>
</comment>